<dbReference type="AlphaFoldDB" id="A0A813T7C7"/>
<gene>
    <name evidence="2" type="ORF">JYZ213_LOCUS5755</name>
    <name evidence="3" type="ORF">OXD698_LOCUS19929</name>
</gene>
<sequence>MGVSSIAQKWQIQIIHRSLLDIKNTHPNVTAIVNAANVYMRGGGGLDGAIHKAGGSQLLSELKQLVPDKTKTAQVIITKGYNTGFSHILHVAGPAYSSSNPNESRRLLEATYTNVIREADKLESITELGLASISTGIYGYPLDDAAPVAISTVARELSKAQYLKTVVFAMFGKHEFDVFTKAYEQWKQKSEKDL</sequence>
<dbReference type="Proteomes" id="UP000663845">
    <property type="component" value="Unassembled WGS sequence"/>
</dbReference>
<dbReference type="Gene3D" id="3.40.220.10">
    <property type="entry name" value="Leucine Aminopeptidase, subunit E, domain 1"/>
    <property type="match status" value="1"/>
</dbReference>
<organism evidence="2 4">
    <name type="scientific">Adineta steineri</name>
    <dbReference type="NCBI Taxonomy" id="433720"/>
    <lineage>
        <taxon>Eukaryota</taxon>
        <taxon>Metazoa</taxon>
        <taxon>Spiralia</taxon>
        <taxon>Gnathifera</taxon>
        <taxon>Rotifera</taxon>
        <taxon>Eurotatoria</taxon>
        <taxon>Bdelloidea</taxon>
        <taxon>Adinetida</taxon>
        <taxon>Adinetidae</taxon>
        <taxon>Adineta</taxon>
    </lineage>
</organism>
<dbReference type="SMART" id="SM00506">
    <property type="entry name" value="A1pp"/>
    <property type="match status" value="1"/>
</dbReference>
<dbReference type="EMBL" id="CAJNOG010000035">
    <property type="protein sequence ID" value="CAF0810595.1"/>
    <property type="molecule type" value="Genomic_DNA"/>
</dbReference>
<feature type="domain" description="Macro" evidence="1">
    <location>
        <begin position="1"/>
        <end position="187"/>
    </location>
</feature>
<evidence type="ECO:0000313" key="3">
    <source>
        <dbReference type="EMBL" id="CAF3828898.1"/>
    </source>
</evidence>
<dbReference type="PANTHER" id="PTHR11106:SF27">
    <property type="entry name" value="MACRO DOMAIN-CONTAINING PROTEIN"/>
    <property type="match status" value="1"/>
</dbReference>
<accession>A0A813T7C7</accession>
<evidence type="ECO:0000313" key="4">
    <source>
        <dbReference type="Proteomes" id="UP000663845"/>
    </source>
</evidence>
<reference evidence="2" key="1">
    <citation type="submission" date="2021-02" db="EMBL/GenBank/DDBJ databases">
        <authorList>
            <person name="Nowell W R."/>
        </authorList>
    </citation>
    <scope>NUCLEOTIDE SEQUENCE</scope>
</reference>
<comment type="caution">
    <text evidence="2">The sequence shown here is derived from an EMBL/GenBank/DDBJ whole genome shotgun (WGS) entry which is preliminary data.</text>
</comment>
<evidence type="ECO:0000259" key="1">
    <source>
        <dbReference type="PROSITE" id="PS51154"/>
    </source>
</evidence>
<name>A0A813T7C7_9BILA</name>
<evidence type="ECO:0000313" key="2">
    <source>
        <dbReference type="EMBL" id="CAF0810595.1"/>
    </source>
</evidence>
<dbReference type="SUPFAM" id="SSF52949">
    <property type="entry name" value="Macro domain-like"/>
    <property type="match status" value="1"/>
</dbReference>
<dbReference type="PROSITE" id="PS51154">
    <property type="entry name" value="MACRO"/>
    <property type="match status" value="1"/>
</dbReference>
<dbReference type="PANTHER" id="PTHR11106">
    <property type="entry name" value="GANGLIOSIDE INDUCED DIFFERENTIATION ASSOCIATED PROTEIN 2-RELATED"/>
    <property type="match status" value="1"/>
</dbReference>
<dbReference type="Pfam" id="PF01661">
    <property type="entry name" value="Macro"/>
    <property type="match status" value="1"/>
</dbReference>
<dbReference type="EMBL" id="CAJOAZ010001557">
    <property type="protein sequence ID" value="CAF3828898.1"/>
    <property type="molecule type" value="Genomic_DNA"/>
</dbReference>
<dbReference type="InterPro" id="IPR043472">
    <property type="entry name" value="Macro_dom-like"/>
</dbReference>
<dbReference type="Proteomes" id="UP000663844">
    <property type="component" value="Unassembled WGS sequence"/>
</dbReference>
<protein>
    <recommendedName>
        <fullName evidence="1">Macro domain-containing protein</fullName>
    </recommendedName>
</protein>
<proteinExistence type="predicted"/>
<dbReference type="InterPro" id="IPR002589">
    <property type="entry name" value="Macro_dom"/>
</dbReference>